<dbReference type="GO" id="GO:0006865">
    <property type="term" value="P:amino acid transport"/>
    <property type="evidence" value="ECO:0007669"/>
    <property type="project" value="UniProtKB-KW"/>
</dbReference>
<dbReference type="SMART" id="SM00382">
    <property type="entry name" value="AAA"/>
    <property type="match status" value="1"/>
</dbReference>
<reference evidence="12" key="1">
    <citation type="submission" date="2017-05" db="EMBL/GenBank/DDBJ databases">
        <title>Complete and WGS of Bordetella genogroups.</title>
        <authorList>
            <person name="Spilker T."/>
            <person name="Lipuma J."/>
        </authorList>
    </citation>
    <scope>NUCLEOTIDE SEQUENCE [LARGE SCALE GENOMIC DNA]</scope>
    <source>
        <strain evidence="12">AU18089</strain>
    </source>
</reference>
<sequence length="222" mass="24062">MIEFQHVFKSYGRGRNILADINFRVSAGEFIFVSGASGAGKSTLLKLIGGLEPASRGSIQVNGQRLDKLPARARPYLRRAVGVILQDTHLLYDRSALQNVMLPLAVIGQSPEAAGSRARAALDKVGLAGKEDMNPIELSGGEQQRLAIARAIVNRPAILIADEPTANLDHDTAQRILNVFRDFNRVGVTTLIASHDEALLSRYATRMLRLEPGKFYDSGASA</sequence>
<dbReference type="GO" id="GO:0022857">
    <property type="term" value="F:transmembrane transporter activity"/>
    <property type="evidence" value="ECO:0007669"/>
    <property type="project" value="TreeGrafter"/>
</dbReference>
<dbReference type="InterPro" id="IPR017871">
    <property type="entry name" value="ABC_transporter-like_CS"/>
</dbReference>
<dbReference type="PROSITE" id="PS50893">
    <property type="entry name" value="ABC_TRANSPORTER_2"/>
    <property type="match status" value="1"/>
</dbReference>
<evidence type="ECO:0000313" key="11">
    <source>
        <dbReference type="EMBL" id="OZI27402.1"/>
    </source>
</evidence>
<evidence type="ECO:0000256" key="6">
    <source>
        <dbReference type="ARBA" id="ARBA00022840"/>
    </source>
</evidence>
<dbReference type="RefSeq" id="WP_026639419.1">
    <property type="nucleotide sequence ID" value="NZ_NEVI01000001.1"/>
</dbReference>
<proteinExistence type="inferred from homology"/>
<dbReference type="AlphaFoldDB" id="A0A261RRU8"/>
<dbReference type="GO" id="GO:0016887">
    <property type="term" value="F:ATP hydrolysis activity"/>
    <property type="evidence" value="ECO:0007669"/>
    <property type="project" value="InterPro"/>
</dbReference>
<organism evidence="11 12">
    <name type="scientific">Bordetella genomosp. 7</name>
    <dbReference type="NCBI Taxonomy" id="1416805"/>
    <lineage>
        <taxon>Bacteria</taxon>
        <taxon>Pseudomonadati</taxon>
        <taxon>Pseudomonadota</taxon>
        <taxon>Betaproteobacteria</taxon>
        <taxon>Burkholderiales</taxon>
        <taxon>Alcaligenaceae</taxon>
        <taxon>Bordetella</taxon>
    </lineage>
</organism>
<dbReference type="PROSITE" id="PS00211">
    <property type="entry name" value="ABC_TRANSPORTER_1"/>
    <property type="match status" value="1"/>
</dbReference>
<dbReference type="SUPFAM" id="SSF52540">
    <property type="entry name" value="P-loop containing nucleoside triphosphate hydrolases"/>
    <property type="match status" value="1"/>
</dbReference>
<dbReference type="Proteomes" id="UP000216947">
    <property type="component" value="Unassembled WGS sequence"/>
</dbReference>
<dbReference type="Pfam" id="PF00005">
    <property type="entry name" value="ABC_tran"/>
    <property type="match status" value="1"/>
</dbReference>
<dbReference type="GO" id="GO:0051301">
    <property type="term" value="P:cell division"/>
    <property type="evidence" value="ECO:0007669"/>
    <property type="project" value="UniProtKB-KW"/>
</dbReference>
<evidence type="ECO:0000256" key="5">
    <source>
        <dbReference type="ARBA" id="ARBA00022741"/>
    </source>
</evidence>
<evidence type="ECO:0000256" key="9">
    <source>
        <dbReference type="ARBA" id="ARBA00023136"/>
    </source>
</evidence>
<dbReference type="PANTHER" id="PTHR24220:SF470">
    <property type="entry name" value="CELL DIVISION ATP-BINDING PROTEIN FTSE"/>
    <property type="match status" value="1"/>
</dbReference>
<dbReference type="InterPro" id="IPR003439">
    <property type="entry name" value="ABC_transporter-like_ATP-bd"/>
</dbReference>
<evidence type="ECO:0000256" key="7">
    <source>
        <dbReference type="ARBA" id="ARBA00022967"/>
    </source>
</evidence>
<gene>
    <name evidence="11" type="ORF">CAL19_01300</name>
</gene>
<dbReference type="InterPro" id="IPR003593">
    <property type="entry name" value="AAA+_ATPase"/>
</dbReference>
<keyword evidence="8" id="KW-0813">Transport</keyword>
<keyword evidence="9" id="KW-0472">Membrane</keyword>
<accession>A0A261RRU8</accession>
<evidence type="ECO:0000256" key="1">
    <source>
        <dbReference type="ARBA" id="ARBA00002579"/>
    </source>
</evidence>
<comment type="similarity">
    <text evidence="2">Belongs to the ABC transporter superfamily.</text>
</comment>
<dbReference type="PANTHER" id="PTHR24220">
    <property type="entry name" value="IMPORT ATP-BINDING PROTEIN"/>
    <property type="match status" value="1"/>
</dbReference>
<keyword evidence="4" id="KW-1003">Cell membrane</keyword>
<keyword evidence="6 11" id="KW-0067">ATP-binding</keyword>
<keyword evidence="5" id="KW-0547">Nucleotide-binding</keyword>
<dbReference type="EMBL" id="NEVK01000001">
    <property type="protein sequence ID" value="OZI27402.1"/>
    <property type="molecule type" value="Genomic_DNA"/>
</dbReference>
<name>A0A261RRU8_9BORD</name>
<dbReference type="GO" id="GO:0005886">
    <property type="term" value="C:plasma membrane"/>
    <property type="evidence" value="ECO:0007669"/>
    <property type="project" value="UniProtKB-ARBA"/>
</dbReference>
<keyword evidence="8" id="KW-0029">Amino-acid transport</keyword>
<protein>
    <recommendedName>
        <fullName evidence="3">Cell division ATP-binding protein FtsE</fullName>
    </recommendedName>
</protein>
<evidence type="ECO:0000259" key="10">
    <source>
        <dbReference type="PROSITE" id="PS50893"/>
    </source>
</evidence>
<dbReference type="OrthoDB" id="581709at2"/>
<comment type="caution">
    <text evidence="11">The sequence shown here is derived from an EMBL/GenBank/DDBJ whole genome shotgun (WGS) entry which is preliminary data.</text>
</comment>
<dbReference type="FunFam" id="3.40.50.300:FF:000056">
    <property type="entry name" value="Cell division ATP-binding protein FtsE"/>
    <property type="match status" value="1"/>
</dbReference>
<evidence type="ECO:0000256" key="3">
    <source>
        <dbReference type="ARBA" id="ARBA00020019"/>
    </source>
</evidence>
<evidence type="ECO:0000256" key="4">
    <source>
        <dbReference type="ARBA" id="ARBA00022475"/>
    </source>
</evidence>
<dbReference type="InterPro" id="IPR027417">
    <property type="entry name" value="P-loop_NTPase"/>
</dbReference>
<feature type="domain" description="ABC transporter" evidence="10">
    <location>
        <begin position="2"/>
        <end position="222"/>
    </location>
</feature>
<keyword evidence="12" id="KW-1185">Reference proteome</keyword>
<dbReference type="Gene3D" id="3.40.50.300">
    <property type="entry name" value="P-loop containing nucleotide triphosphate hydrolases"/>
    <property type="match status" value="1"/>
</dbReference>
<dbReference type="InterPro" id="IPR015854">
    <property type="entry name" value="ABC_transpr_LolD-like"/>
</dbReference>
<dbReference type="GO" id="GO:0005524">
    <property type="term" value="F:ATP binding"/>
    <property type="evidence" value="ECO:0007669"/>
    <property type="project" value="UniProtKB-KW"/>
</dbReference>
<keyword evidence="11" id="KW-0131">Cell cycle</keyword>
<comment type="function">
    <text evidence="1">Part of the ABC transporter FtsEX involved in cellular division. Important for assembly or stability of the septal ring.</text>
</comment>
<evidence type="ECO:0000256" key="8">
    <source>
        <dbReference type="ARBA" id="ARBA00022970"/>
    </source>
</evidence>
<evidence type="ECO:0000256" key="2">
    <source>
        <dbReference type="ARBA" id="ARBA00005417"/>
    </source>
</evidence>
<keyword evidence="11" id="KW-0132">Cell division</keyword>
<evidence type="ECO:0000313" key="12">
    <source>
        <dbReference type="Proteomes" id="UP000216947"/>
    </source>
</evidence>
<keyword evidence="7" id="KW-1278">Translocase</keyword>